<dbReference type="Proteomes" id="UP001247542">
    <property type="component" value="Unassembled WGS sequence"/>
</dbReference>
<gene>
    <name evidence="2" type="primary">cas5e</name>
    <name evidence="2" type="ORF">QS713_02455</name>
</gene>
<name>A0ABU3IAI8_9ACTO</name>
<dbReference type="CDD" id="cd09645">
    <property type="entry name" value="Cas5_I-E"/>
    <property type="match status" value="1"/>
</dbReference>
<proteinExistence type="predicted"/>
<comment type="caution">
    <text evidence="2">The sequence shown here is derived from an EMBL/GenBank/DDBJ whole genome shotgun (WGS) entry which is preliminary data.</text>
</comment>
<dbReference type="NCBIfam" id="TIGR02593">
    <property type="entry name" value="CRISPR_cas5"/>
    <property type="match status" value="1"/>
</dbReference>
<reference evidence="2 3" key="1">
    <citation type="submission" date="2023-06" db="EMBL/GenBank/DDBJ databases">
        <title>Draft genome sequence of Gleimia hominis type strain CCUG 57540T.</title>
        <authorList>
            <person name="Salva-Serra F."/>
            <person name="Cardew S."/>
            <person name="Jensie Markopoulos S."/>
            <person name="Ohlen M."/>
            <person name="Inganas E."/>
            <person name="Svensson-Stadler L."/>
            <person name="Moore E.R.B."/>
        </authorList>
    </citation>
    <scope>NUCLEOTIDE SEQUENCE [LARGE SCALE GENOMIC DNA]</scope>
    <source>
        <strain evidence="2 3">CCUG 57540</strain>
    </source>
</reference>
<accession>A0ABU3IAI8</accession>
<sequence>MSTLLLKLRGPLQSWGSASRYMVRHTDNVPTKSGVVGLCAAALGRERTADMSDLSALTFGVRVDQPGTILRDFQTAQRAGEKNTSIITRYYLQDACFVAGLEGPRDTLAQIAGALQRPVFPLFLGRRSCPASTDILLGVEDSSLEESLRSLPWQAGQWYQRRMKNDAQHLGKSAITLPVFRDARKGERGDAIRDVPVSFSQEERRYAWREVVECDPVRVPVDSAPDSVPDVPVASTHDGGAAGLRFDGGYFEAVDSQ</sequence>
<dbReference type="EMBL" id="JASXSX010000001">
    <property type="protein sequence ID" value="MDT3766926.1"/>
    <property type="molecule type" value="Genomic_DNA"/>
</dbReference>
<evidence type="ECO:0000313" key="2">
    <source>
        <dbReference type="EMBL" id="MDT3766926.1"/>
    </source>
</evidence>
<dbReference type="RefSeq" id="WP_313272165.1">
    <property type="nucleotide sequence ID" value="NZ_JASXSX010000001.1"/>
</dbReference>
<keyword evidence="3" id="KW-1185">Reference proteome</keyword>
<organism evidence="2 3">
    <name type="scientific">Gleimia hominis</name>
    <dbReference type="NCBI Taxonomy" id="595468"/>
    <lineage>
        <taxon>Bacteria</taxon>
        <taxon>Bacillati</taxon>
        <taxon>Actinomycetota</taxon>
        <taxon>Actinomycetes</taxon>
        <taxon>Actinomycetales</taxon>
        <taxon>Actinomycetaceae</taxon>
        <taxon>Gleimia</taxon>
    </lineage>
</organism>
<keyword evidence="1" id="KW-0051">Antiviral defense</keyword>
<dbReference type="InterPro" id="IPR013422">
    <property type="entry name" value="CRISPR-assoc_prot_Cas5_N"/>
</dbReference>
<protein>
    <submittedName>
        <fullName evidence="2">Type I-E CRISPR-associated protein Cas5/CasD</fullName>
    </submittedName>
</protein>
<evidence type="ECO:0000313" key="3">
    <source>
        <dbReference type="Proteomes" id="UP001247542"/>
    </source>
</evidence>
<dbReference type="InterPro" id="IPR010147">
    <property type="entry name" value="CRISPR-assoc_prot_CasD"/>
</dbReference>
<dbReference type="InterPro" id="IPR021124">
    <property type="entry name" value="CRISPR-assoc_prot_Cas5"/>
</dbReference>
<dbReference type="Gene3D" id="3.30.70.2660">
    <property type="match status" value="1"/>
</dbReference>
<dbReference type="Pfam" id="PF09704">
    <property type="entry name" value="Cas_Cas5d"/>
    <property type="match status" value="1"/>
</dbReference>
<dbReference type="NCBIfam" id="TIGR01868">
    <property type="entry name" value="casD_Cas5e"/>
    <property type="match status" value="1"/>
</dbReference>
<evidence type="ECO:0000256" key="1">
    <source>
        <dbReference type="ARBA" id="ARBA00023118"/>
    </source>
</evidence>